<dbReference type="SUPFAM" id="SSF56436">
    <property type="entry name" value="C-type lectin-like"/>
    <property type="match status" value="1"/>
</dbReference>
<dbReference type="GO" id="GO:0005783">
    <property type="term" value="C:endoplasmic reticulum"/>
    <property type="evidence" value="ECO:0007669"/>
    <property type="project" value="TreeGrafter"/>
</dbReference>
<dbReference type="InterPro" id="IPR005532">
    <property type="entry name" value="SUMF_dom"/>
</dbReference>
<organism evidence="6">
    <name type="scientific">Magallana gigas</name>
    <name type="common">Pacific oyster</name>
    <name type="synonym">Crassostrea gigas</name>
    <dbReference type="NCBI Taxonomy" id="29159"/>
    <lineage>
        <taxon>Eukaryota</taxon>
        <taxon>Metazoa</taxon>
        <taxon>Spiralia</taxon>
        <taxon>Lophotrochozoa</taxon>
        <taxon>Mollusca</taxon>
        <taxon>Bivalvia</taxon>
        <taxon>Autobranchia</taxon>
        <taxon>Pteriomorphia</taxon>
        <taxon>Ostreida</taxon>
        <taxon>Ostreoidea</taxon>
        <taxon>Ostreidae</taxon>
        <taxon>Magallana</taxon>
    </lineage>
</organism>
<dbReference type="Pfam" id="PF03781">
    <property type="entry name" value="FGE-sulfatase"/>
    <property type="match status" value="1"/>
</dbReference>
<feature type="transmembrane region" description="Helical" evidence="3">
    <location>
        <begin position="382"/>
        <end position="403"/>
    </location>
</feature>
<dbReference type="HOGENOM" id="CLU_505529_0_0_1"/>
<keyword evidence="3" id="KW-0812">Transmembrane</keyword>
<feature type="region of interest" description="Disordered" evidence="2">
    <location>
        <begin position="513"/>
        <end position="539"/>
    </location>
</feature>
<dbReference type="AlphaFoldDB" id="K1Q2E9"/>
<evidence type="ECO:0000256" key="1">
    <source>
        <dbReference type="ARBA" id="ARBA00005310"/>
    </source>
</evidence>
<evidence type="ECO:0000256" key="4">
    <source>
        <dbReference type="SAM" id="SignalP"/>
    </source>
</evidence>
<dbReference type="FunCoup" id="K1Q2E9">
    <property type="interactions" value="371"/>
</dbReference>
<gene>
    <name evidence="6" type="ORF">CGI_10012838</name>
</gene>
<evidence type="ECO:0000256" key="3">
    <source>
        <dbReference type="SAM" id="Phobius"/>
    </source>
</evidence>
<evidence type="ECO:0000313" key="6">
    <source>
        <dbReference type="EMBL" id="EKC28098.1"/>
    </source>
</evidence>
<evidence type="ECO:0000256" key="2">
    <source>
        <dbReference type="SAM" id="MobiDB-lite"/>
    </source>
</evidence>
<dbReference type="PANTHER" id="PTHR23150:SF19">
    <property type="entry name" value="FORMYLGLYCINE-GENERATING ENZYME"/>
    <property type="match status" value="1"/>
</dbReference>
<feature type="chain" id="PRO_5043455860" evidence="4">
    <location>
        <begin position="21"/>
        <end position="539"/>
    </location>
</feature>
<dbReference type="InParanoid" id="K1Q2E9"/>
<accession>K1Q2E9</accession>
<keyword evidence="3" id="KW-0472">Membrane</keyword>
<dbReference type="Gene3D" id="3.90.1580.10">
    <property type="entry name" value="paralog of FGE (formylglycine-generating enzyme)"/>
    <property type="match status" value="1"/>
</dbReference>
<keyword evidence="3" id="KW-1133">Transmembrane helix</keyword>
<dbReference type="EMBL" id="JH818263">
    <property type="protein sequence ID" value="EKC28098.1"/>
    <property type="molecule type" value="Genomic_DNA"/>
</dbReference>
<dbReference type="InterPro" id="IPR042095">
    <property type="entry name" value="SUMF_sf"/>
</dbReference>
<evidence type="ECO:0000259" key="5">
    <source>
        <dbReference type="Pfam" id="PF03781"/>
    </source>
</evidence>
<sequence length="539" mass="61713">MEKLVCVFLLSLFLCTSCETCDGDSSQCDGDSKEEGCGCKVNRDSTKYSSNEHNEKADEQHVNIPSDIPRTNEMLFIERGTFTMGTDEPVFPVDGEGPARKVTVYGFYLDKHEVSNAEFQRFVAETKYVTEAESFGNSFCLENYVSEEVLKNVTQSVAAAPWWVPINGADWRHPNGPDSSIKDIMDHPVVHVSWNDAVKYCEWAGKRLPTEAEFERACKGNLKSRLFPWGNKEEPKGKHWMNIWHGKFPSENTANDGYHTTAPVTEFPEQNIFGVKNIIGNVWEWTQDWWETKFTPTPKKNPKGPRFGTDKVKKGGSFMCHKNYCYRYRCDARSQNTPDSSAVNLGFRCAMSFSGVAARRYSRSARYRSYYSGSSTEEDNTVAIIVVCSILGFFAIVTIVLLLRTKYCPFWSPKEAISDCTSDWKCCRTEEKNERKMHVSAVSPTRESKELEKNISMYESNPMHYRNFMEPPPAYEYLDPPPETKKQDESDFLQNRQRISRISRTISALRIEKVREESKKSQEKSAPNGRRLKRVQSAL</sequence>
<feature type="compositionally biased region" description="Basic residues" evidence="2">
    <location>
        <begin position="530"/>
        <end position="539"/>
    </location>
</feature>
<feature type="signal peptide" evidence="4">
    <location>
        <begin position="1"/>
        <end position="20"/>
    </location>
</feature>
<protein>
    <submittedName>
        <fullName evidence="6">Sulfatase-modifying factor 1</fullName>
    </submittedName>
</protein>
<dbReference type="InterPro" id="IPR051043">
    <property type="entry name" value="Sulfatase_Mod_Factor_Kinase"/>
</dbReference>
<feature type="compositionally biased region" description="Basic and acidic residues" evidence="2">
    <location>
        <begin position="513"/>
        <end position="523"/>
    </location>
</feature>
<dbReference type="PANTHER" id="PTHR23150">
    <property type="entry name" value="SULFATASE MODIFYING FACTOR 1, 2"/>
    <property type="match status" value="1"/>
</dbReference>
<dbReference type="InterPro" id="IPR016187">
    <property type="entry name" value="CTDL_fold"/>
</dbReference>
<dbReference type="GO" id="GO:0120147">
    <property type="term" value="F:formylglycine-generating oxidase activity"/>
    <property type="evidence" value="ECO:0007669"/>
    <property type="project" value="TreeGrafter"/>
</dbReference>
<proteinExistence type="inferred from homology"/>
<comment type="similarity">
    <text evidence="1">Belongs to the sulfatase-modifying factor family.</text>
</comment>
<reference evidence="6" key="1">
    <citation type="journal article" date="2012" name="Nature">
        <title>The oyster genome reveals stress adaptation and complexity of shell formation.</title>
        <authorList>
            <person name="Zhang G."/>
            <person name="Fang X."/>
            <person name="Guo X."/>
            <person name="Li L."/>
            <person name="Luo R."/>
            <person name="Xu F."/>
            <person name="Yang P."/>
            <person name="Zhang L."/>
            <person name="Wang X."/>
            <person name="Qi H."/>
            <person name="Xiong Z."/>
            <person name="Que H."/>
            <person name="Xie Y."/>
            <person name="Holland P.W."/>
            <person name="Paps J."/>
            <person name="Zhu Y."/>
            <person name="Wu F."/>
            <person name="Chen Y."/>
            <person name="Wang J."/>
            <person name="Peng C."/>
            <person name="Meng J."/>
            <person name="Yang L."/>
            <person name="Liu J."/>
            <person name="Wen B."/>
            <person name="Zhang N."/>
            <person name="Huang Z."/>
            <person name="Zhu Q."/>
            <person name="Feng Y."/>
            <person name="Mount A."/>
            <person name="Hedgecock D."/>
            <person name="Xu Z."/>
            <person name="Liu Y."/>
            <person name="Domazet-Loso T."/>
            <person name="Du Y."/>
            <person name="Sun X."/>
            <person name="Zhang S."/>
            <person name="Liu B."/>
            <person name="Cheng P."/>
            <person name="Jiang X."/>
            <person name="Li J."/>
            <person name="Fan D."/>
            <person name="Wang W."/>
            <person name="Fu W."/>
            <person name="Wang T."/>
            <person name="Wang B."/>
            <person name="Zhang J."/>
            <person name="Peng Z."/>
            <person name="Li Y."/>
            <person name="Li N."/>
            <person name="Wang J."/>
            <person name="Chen M."/>
            <person name="He Y."/>
            <person name="Tan F."/>
            <person name="Song X."/>
            <person name="Zheng Q."/>
            <person name="Huang R."/>
            <person name="Yang H."/>
            <person name="Du X."/>
            <person name="Chen L."/>
            <person name="Yang M."/>
            <person name="Gaffney P.M."/>
            <person name="Wang S."/>
            <person name="Luo L."/>
            <person name="She Z."/>
            <person name="Ming Y."/>
            <person name="Huang W."/>
            <person name="Zhang S."/>
            <person name="Huang B."/>
            <person name="Zhang Y."/>
            <person name="Qu T."/>
            <person name="Ni P."/>
            <person name="Miao G."/>
            <person name="Wang J."/>
            <person name="Wang Q."/>
            <person name="Steinberg C.E."/>
            <person name="Wang H."/>
            <person name="Li N."/>
            <person name="Qian L."/>
            <person name="Zhang G."/>
            <person name="Li Y."/>
            <person name="Yang H."/>
            <person name="Liu X."/>
            <person name="Wang J."/>
            <person name="Yin Y."/>
            <person name="Wang J."/>
        </authorList>
    </citation>
    <scope>NUCLEOTIDE SEQUENCE [LARGE SCALE GENOMIC DNA]</scope>
    <source>
        <strain evidence="6">05x7-T-G4-1.051#20</strain>
    </source>
</reference>
<feature type="domain" description="Sulfatase-modifying factor enzyme-like" evidence="5">
    <location>
        <begin position="71"/>
        <end position="350"/>
    </location>
</feature>
<name>K1Q2E9_MAGGI</name>
<keyword evidence="4" id="KW-0732">Signal</keyword>